<dbReference type="InterPro" id="IPR035965">
    <property type="entry name" value="PAS-like_dom_sf"/>
</dbReference>
<dbReference type="PANTHER" id="PTHR43547:SF2">
    <property type="entry name" value="HYBRID SIGNAL TRANSDUCTION HISTIDINE KINASE C"/>
    <property type="match status" value="1"/>
</dbReference>
<gene>
    <name evidence="8" type="ORF">NM961_09815</name>
</gene>
<dbReference type="EC" id="2.7.13.3" evidence="2"/>
<organism evidence="8 9">
    <name type="scientific">Tahibacter harae</name>
    <dbReference type="NCBI Taxonomy" id="2963937"/>
    <lineage>
        <taxon>Bacteria</taxon>
        <taxon>Pseudomonadati</taxon>
        <taxon>Pseudomonadota</taxon>
        <taxon>Gammaproteobacteria</taxon>
        <taxon>Lysobacterales</taxon>
        <taxon>Rhodanobacteraceae</taxon>
        <taxon>Tahibacter</taxon>
    </lineage>
</organism>
<dbReference type="InterPro" id="IPR003594">
    <property type="entry name" value="HATPase_dom"/>
</dbReference>
<feature type="domain" description="PAC" evidence="7">
    <location>
        <begin position="921"/>
        <end position="974"/>
    </location>
</feature>
<dbReference type="InterPro" id="IPR013655">
    <property type="entry name" value="PAS_fold_3"/>
</dbReference>
<keyword evidence="5" id="KW-0472">Membrane</keyword>
<dbReference type="InterPro" id="IPR003961">
    <property type="entry name" value="FN3_dom"/>
</dbReference>
<dbReference type="PROSITE" id="PS50109">
    <property type="entry name" value="HIS_KIN"/>
    <property type="match status" value="1"/>
</dbReference>
<dbReference type="CDD" id="cd00063">
    <property type="entry name" value="FN3"/>
    <property type="match status" value="1"/>
</dbReference>
<accession>A0ABT1QRS8</accession>
<dbReference type="PROSITE" id="PS50113">
    <property type="entry name" value="PAC"/>
    <property type="match status" value="1"/>
</dbReference>
<dbReference type="InterPro" id="IPR003661">
    <property type="entry name" value="HisK_dim/P_dom"/>
</dbReference>
<keyword evidence="5" id="KW-0812">Transmembrane</keyword>
<dbReference type="CDD" id="cd00082">
    <property type="entry name" value="HisKA"/>
    <property type="match status" value="1"/>
</dbReference>
<evidence type="ECO:0000313" key="8">
    <source>
        <dbReference type="EMBL" id="MCQ4165005.1"/>
    </source>
</evidence>
<evidence type="ECO:0000256" key="4">
    <source>
        <dbReference type="SAM" id="Coils"/>
    </source>
</evidence>
<dbReference type="SUPFAM" id="SSF55785">
    <property type="entry name" value="PYP-like sensor domain (PAS domain)"/>
    <property type="match status" value="1"/>
</dbReference>
<dbReference type="Gene3D" id="2.60.40.10">
    <property type="entry name" value="Immunoglobulins"/>
    <property type="match status" value="1"/>
</dbReference>
<name>A0ABT1QRS8_9GAMM</name>
<dbReference type="Pfam" id="PF07495">
    <property type="entry name" value="Y_Y_Y"/>
    <property type="match status" value="1"/>
</dbReference>
<evidence type="ECO:0000259" key="6">
    <source>
        <dbReference type="PROSITE" id="PS50109"/>
    </source>
</evidence>
<reference evidence="8" key="1">
    <citation type="submission" date="2022-07" db="EMBL/GenBank/DDBJ databases">
        <title>Tahibacter sp., a new gammaproteobacterium isolated from the silt sample collected at pig farm.</title>
        <authorList>
            <person name="Chen H."/>
        </authorList>
    </citation>
    <scope>NUCLEOTIDE SEQUENCE</scope>
    <source>
        <strain evidence="8">P2K</strain>
    </source>
</reference>
<dbReference type="Gene3D" id="2.130.10.10">
    <property type="entry name" value="YVTN repeat-like/Quinoprotein amine dehydrogenase"/>
    <property type="match status" value="4"/>
</dbReference>
<evidence type="ECO:0000256" key="2">
    <source>
        <dbReference type="ARBA" id="ARBA00012438"/>
    </source>
</evidence>
<evidence type="ECO:0000259" key="7">
    <source>
        <dbReference type="PROSITE" id="PS50113"/>
    </source>
</evidence>
<evidence type="ECO:0000256" key="1">
    <source>
        <dbReference type="ARBA" id="ARBA00000085"/>
    </source>
</evidence>
<sequence length="1261" mass="137413">MLLFCLAGLCLAEPAPRGLAPGVEDVRFRTFSVGEGLSQATARALAQDSSGFVWIGTQDGLNRFDGSRFKVYRHDRADPWSLAQNHVWAIQPDSGGDLWIATQGGGLSRYDAALDRFENFAADPARPDALAANHVTALLLDTQQRLWVASVAGRLQWLDRATRRFHDAPLGELPELRMVRSLLQARDGSLWIGTHQGLLHVDAAARTRLPLPPVAAQMEIYALAEAADGSIWVGSAESGLLQLAADGRLLRHFRHDPAAAEGASLPDDAVRGLLPDADGGLWITSPNRGLGHYDPAGERFTLYAHDAARDYTVAANRLWSLLRERSGLLLVGSWVNGLSVHDPRTRAFIRVDAVPNEPRALPARSVLSVHADADGTLWAGLTEGGGLVHLDLQRGVLQRYVNDPADAGSLSHNFVQSVIRASDGSLWVATMGGGLNRLRPGSTRFERYRHDPADAGSLAADSLIFVYEDKAGTLWVGTQDHGLDELCRGCTRFRHHVSDPADPASLAGDTLNAVFETRAGEFFLAYRSAGLGRLDRASGRAELLRTRGEEGASLGNDSISTIAEDSRGRLWFGVQGGGAALQTGLLNGQPQFRLFGTRQGLAADAVGEIAEDRAGNIWLSTTVGISRLEPESGRITNFGERDGTLSRGYWIGSMAVLPDGRLAFGGLDGLSIVDPAAIRPAPVPAPLVTGLALNNEPVPLRWREPGSPLRGSLLRGGIVELAYSDDNVTFEFTAPDFSAAESLRYSYRLEGHDARWIETDHLRRFATYTDLPAGDYRFRVRARRDGGDWVDQQGGIAVTVQPAPWASPLAYLAYLLAGAAGVLLLSLRLRAQRRRREAVQERIQLSEERLKLALTGSGSELWDIDLPSGRMHRENRLEHVAATFEAADQTIGAYRPFVHPDDLPRFEDAMRVHLRGDSSVFEASYRTPDHSGEWVWLLTRGRVVDRAGDGRALRMTGITQDINALKRAEEALRALNEELELRVERRTSDLRAANLELQHALDKLTLTQRQLLESEKLASLGGLVAGIAHEINTPLGIGVTAASHLAEEAQRLARRLREDKLSRAELDQFQHIASESASMILRNLQRADRLVKSFKQVAVDQSAEDRRVVELGASVNEILTALGPLLRKTPHRVELDCPAPVVCETAPGALYQIITNLVTNSLTHGFADQRAGTIRLGIRRSGEDIGIDYRDDGVGMDEVTRARVFDPFFTTRRGRGGSGLGMHIVYNLVTQSLGGTISVESAPGEGIQVLIRFAGARHGTD</sequence>
<dbReference type="Gene3D" id="3.30.565.10">
    <property type="entry name" value="Histidine kinase-like ATPase, C-terminal domain"/>
    <property type="match status" value="1"/>
</dbReference>
<dbReference type="Pfam" id="PF07494">
    <property type="entry name" value="Reg_prop"/>
    <property type="match status" value="3"/>
</dbReference>
<feature type="domain" description="Histidine kinase" evidence="6">
    <location>
        <begin position="1026"/>
        <end position="1257"/>
    </location>
</feature>
<comment type="caution">
    <text evidence="8">The sequence shown here is derived from an EMBL/GenBank/DDBJ whole genome shotgun (WGS) entry which is preliminary data.</text>
</comment>
<dbReference type="PANTHER" id="PTHR43547">
    <property type="entry name" value="TWO-COMPONENT HISTIDINE KINASE"/>
    <property type="match status" value="1"/>
</dbReference>
<dbReference type="InterPro" id="IPR036890">
    <property type="entry name" value="HATPase_C_sf"/>
</dbReference>
<keyword evidence="8" id="KW-0547">Nucleotide-binding</keyword>
<feature type="transmembrane region" description="Helical" evidence="5">
    <location>
        <begin position="809"/>
        <end position="827"/>
    </location>
</feature>
<dbReference type="Proteomes" id="UP001165498">
    <property type="component" value="Unassembled WGS sequence"/>
</dbReference>
<dbReference type="InterPro" id="IPR015943">
    <property type="entry name" value="WD40/YVTN_repeat-like_dom_sf"/>
</dbReference>
<evidence type="ECO:0000313" key="9">
    <source>
        <dbReference type="Proteomes" id="UP001165498"/>
    </source>
</evidence>
<dbReference type="InterPro" id="IPR000700">
    <property type="entry name" value="PAS-assoc_C"/>
</dbReference>
<dbReference type="SUPFAM" id="SSF55874">
    <property type="entry name" value="ATPase domain of HSP90 chaperone/DNA topoisomerase II/histidine kinase"/>
    <property type="match status" value="1"/>
</dbReference>
<dbReference type="InterPro" id="IPR013783">
    <property type="entry name" value="Ig-like_fold"/>
</dbReference>
<dbReference type="CDD" id="cd00130">
    <property type="entry name" value="PAS"/>
    <property type="match status" value="1"/>
</dbReference>
<keyword evidence="5" id="KW-1133">Transmembrane helix</keyword>
<dbReference type="RefSeq" id="WP_255914051.1">
    <property type="nucleotide sequence ID" value="NZ_JANFQO010000007.1"/>
</dbReference>
<dbReference type="Pfam" id="PF08447">
    <property type="entry name" value="PAS_3"/>
    <property type="match status" value="1"/>
</dbReference>
<dbReference type="InterPro" id="IPR000014">
    <property type="entry name" value="PAS"/>
</dbReference>
<dbReference type="InterPro" id="IPR005467">
    <property type="entry name" value="His_kinase_dom"/>
</dbReference>
<dbReference type="PRINTS" id="PR00344">
    <property type="entry name" value="BCTRLSENSOR"/>
</dbReference>
<dbReference type="SMART" id="SM00387">
    <property type="entry name" value="HATPase_c"/>
    <property type="match status" value="1"/>
</dbReference>
<feature type="coiled-coil region" evidence="4">
    <location>
        <begin position="958"/>
        <end position="996"/>
    </location>
</feature>
<dbReference type="Pfam" id="PF02518">
    <property type="entry name" value="HATPase_c"/>
    <property type="match status" value="1"/>
</dbReference>
<comment type="catalytic activity">
    <reaction evidence="1">
        <text>ATP + protein L-histidine = ADP + protein N-phospho-L-histidine.</text>
        <dbReference type="EC" id="2.7.13.3"/>
    </reaction>
</comment>
<dbReference type="InterPro" id="IPR004358">
    <property type="entry name" value="Sig_transdc_His_kin-like_C"/>
</dbReference>
<dbReference type="GO" id="GO:0005524">
    <property type="term" value="F:ATP binding"/>
    <property type="evidence" value="ECO:0007669"/>
    <property type="project" value="UniProtKB-KW"/>
</dbReference>
<dbReference type="SUPFAM" id="SSF63829">
    <property type="entry name" value="Calcium-dependent phosphotriesterase"/>
    <property type="match status" value="4"/>
</dbReference>
<dbReference type="Gene3D" id="1.10.287.130">
    <property type="match status" value="1"/>
</dbReference>
<dbReference type="InterPro" id="IPR011110">
    <property type="entry name" value="Reg_prop"/>
</dbReference>
<keyword evidence="8" id="KW-0067">ATP-binding</keyword>
<evidence type="ECO:0000256" key="3">
    <source>
        <dbReference type="ARBA" id="ARBA00022553"/>
    </source>
</evidence>
<proteinExistence type="predicted"/>
<keyword evidence="9" id="KW-1185">Reference proteome</keyword>
<keyword evidence="4" id="KW-0175">Coiled coil</keyword>
<dbReference type="EMBL" id="JANFQO010000007">
    <property type="protein sequence ID" value="MCQ4165005.1"/>
    <property type="molecule type" value="Genomic_DNA"/>
</dbReference>
<keyword evidence="3" id="KW-0597">Phosphoprotein</keyword>
<evidence type="ECO:0000256" key="5">
    <source>
        <dbReference type="SAM" id="Phobius"/>
    </source>
</evidence>
<dbReference type="Gene3D" id="3.30.450.20">
    <property type="entry name" value="PAS domain"/>
    <property type="match status" value="1"/>
</dbReference>
<protein>
    <recommendedName>
        <fullName evidence="2">histidine kinase</fullName>
        <ecNumber evidence="2">2.7.13.3</ecNumber>
    </recommendedName>
</protein>
<dbReference type="InterPro" id="IPR011123">
    <property type="entry name" value="Y_Y_Y"/>
</dbReference>